<name>A0A2S5RFA2_9MOLU</name>
<proteinExistence type="predicted"/>
<protein>
    <recommendedName>
        <fullName evidence="4">DUF1700 domain-containing protein</fullName>
    </recommendedName>
</protein>
<organism evidence="2 3">
    <name type="scientific">Williamsoniiplasma lucivorax</name>
    <dbReference type="NCBI Taxonomy" id="209274"/>
    <lineage>
        <taxon>Bacteria</taxon>
        <taxon>Bacillati</taxon>
        <taxon>Mycoplasmatota</taxon>
        <taxon>Mollicutes</taxon>
        <taxon>Entomoplasmatales</taxon>
        <taxon>Williamsoniiplasma</taxon>
    </lineage>
</organism>
<gene>
    <name evidence="2" type="ORF">ELUCI_v1c02840</name>
</gene>
<feature type="transmembrane region" description="Helical" evidence="1">
    <location>
        <begin position="95"/>
        <end position="128"/>
    </location>
</feature>
<evidence type="ECO:0008006" key="4">
    <source>
        <dbReference type="Google" id="ProtNLM"/>
    </source>
</evidence>
<sequence>MKIIKSKKQSNKWLRDLEKHIALLKPEYQEEIISIYSDYFEENIKEGNEFNDLISDAKPIEVLVKNLYKKYNIDPESLNRDARTKKQKFLNAFSLFLQPFILLGGIALIILAVLTPVASFFVATLLYLNFDFWEASSITWITIPGTPLLLVSFLFIAKLLFKYSNKTLNYFGLAYWNKKLQKIKWKKWLIRFCVSIAFFATFLAIIFIVNPNQSLIKYAKSDQLKNVQTFNINKILDQEHWNKDLKLETTYGESTFSIERAGINNEYKKGTLVRRHNFKNNIGENKYIFDEKNLIIKVEPDNWAQKYFIFGIEKYTLYI</sequence>
<evidence type="ECO:0000256" key="1">
    <source>
        <dbReference type="SAM" id="Phobius"/>
    </source>
</evidence>
<keyword evidence="3" id="KW-1185">Reference proteome</keyword>
<evidence type="ECO:0000313" key="2">
    <source>
        <dbReference type="EMBL" id="PPE05993.1"/>
    </source>
</evidence>
<dbReference type="RefSeq" id="WP_028126927.1">
    <property type="nucleotide sequence ID" value="NZ_PHNE01000001.1"/>
</dbReference>
<dbReference type="AlphaFoldDB" id="A0A2S5RFA2"/>
<dbReference type="EMBL" id="PHNE01000001">
    <property type="protein sequence ID" value="PPE05993.1"/>
    <property type="molecule type" value="Genomic_DNA"/>
</dbReference>
<dbReference type="Proteomes" id="UP000237865">
    <property type="component" value="Unassembled WGS sequence"/>
</dbReference>
<keyword evidence="1" id="KW-0472">Membrane</keyword>
<keyword evidence="1" id="KW-0812">Transmembrane</keyword>
<evidence type="ECO:0000313" key="3">
    <source>
        <dbReference type="Proteomes" id="UP000237865"/>
    </source>
</evidence>
<accession>A0A2S5RFA2</accession>
<reference evidence="2 3" key="1">
    <citation type="submission" date="2017-11" db="EMBL/GenBank/DDBJ databases">
        <title>Genome sequence of Entomoplasma lucivorax PIPN-2 (ATCC 49196).</title>
        <authorList>
            <person name="Lo W.-S."/>
            <person name="Gasparich G.E."/>
            <person name="Kuo C.-H."/>
        </authorList>
    </citation>
    <scope>NUCLEOTIDE SEQUENCE [LARGE SCALE GENOMIC DNA]</scope>
    <source>
        <strain evidence="2 3">PIPN-2</strain>
    </source>
</reference>
<feature type="transmembrane region" description="Helical" evidence="1">
    <location>
        <begin position="188"/>
        <end position="209"/>
    </location>
</feature>
<dbReference type="STRING" id="1399797.GCA_000518285_01723"/>
<keyword evidence="1" id="KW-1133">Transmembrane helix</keyword>
<feature type="transmembrane region" description="Helical" evidence="1">
    <location>
        <begin position="140"/>
        <end position="161"/>
    </location>
</feature>
<comment type="caution">
    <text evidence="2">The sequence shown here is derived from an EMBL/GenBank/DDBJ whole genome shotgun (WGS) entry which is preliminary data.</text>
</comment>